<dbReference type="RefSeq" id="WP_230840677.1">
    <property type="nucleotide sequence ID" value="NZ_CP063845.1"/>
</dbReference>
<sequence length="185" mass="20870">MPADAEPRGPSVFKIPEGDNRERLVCPDCGFIYYDNPRIVTGAVCLWEDLVLLCRRDIEPRRNYWTLPAGYLELGETTEAGAVREAWEEARARIAIEALLGVYNVPRISQVQLIYRARLLSLDIGPGPESLEVRLFSWEAIPWGELAFPSVHWALEHFAQTRHLSEFAPRSNPPGASDRLEGEGL</sequence>
<dbReference type="Gene3D" id="2.20.70.10">
    <property type="match status" value="1"/>
</dbReference>
<dbReference type="PANTHER" id="PTHR43222">
    <property type="entry name" value="NUDIX HYDROLASE 23"/>
    <property type="match status" value="1"/>
</dbReference>
<keyword evidence="3" id="KW-0378">Hydrolase</keyword>
<evidence type="ECO:0000259" key="2">
    <source>
        <dbReference type="PROSITE" id="PS51462"/>
    </source>
</evidence>
<dbReference type="Gene3D" id="3.90.79.10">
    <property type="entry name" value="Nucleoside Triphosphate Pyrophosphohydrolase"/>
    <property type="match status" value="1"/>
</dbReference>
<protein>
    <submittedName>
        <fullName evidence="3">NUDIX hydrolase</fullName>
    </submittedName>
</protein>
<dbReference type="EMBL" id="CP063845">
    <property type="protein sequence ID" value="UFP93625.1"/>
    <property type="molecule type" value="Genomic_DNA"/>
</dbReference>
<evidence type="ECO:0000313" key="3">
    <source>
        <dbReference type="EMBL" id="UFP93625.1"/>
    </source>
</evidence>
<dbReference type="PROSITE" id="PS51462">
    <property type="entry name" value="NUDIX"/>
    <property type="match status" value="1"/>
</dbReference>
<proteinExistence type="predicted"/>
<dbReference type="PANTHER" id="PTHR43222:SF2">
    <property type="entry name" value="NUDIX HYDROLASE 23, CHLOROPLASTIC"/>
    <property type="match status" value="1"/>
</dbReference>
<dbReference type="GO" id="GO:0016787">
    <property type="term" value="F:hydrolase activity"/>
    <property type="evidence" value="ECO:0007669"/>
    <property type="project" value="UniProtKB-KW"/>
</dbReference>
<gene>
    <name evidence="3" type="ORF">ISF26_17820</name>
</gene>
<evidence type="ECO:0000313" key="4">
    <source>
        <dbReference type="Proteomes" id="UP001054846"/>
    </source>
</evidence>
<dbReference type="CDD" id="cd04511">
    <property type="entry name" value="NUDIX_Hydrolase"/>
    <property type="match status" value="1"/>
</dbReference>
<keyword evidence="4" id="KW-1185">Reference proteome</keyword>
<dbReference type="SUPFAM" id="SSF55811">
    <property type="entry name" value="Nudix"/>
    <property type="match status" value="1"/>
</dbReference>
<dbReference type="Pfam" id="PF14803">
    <property type="entry name" value="Zn_ribbon_Nudix"/>
    <property type="match status" value="1"/>
</dbReference>
<dbReference type="InterPro" id="IPR029401">
    <property type="entry name" value="Nudix_N"/>
</dbReference>
<feature type="region of interest" description="Disordered" evidence="1">
    <location>
        <begin position="166"/>
        <end position="185"/>
    </location>
</feature>
<feature type="domain" description="Nudix hydrolase" evidence="2">
    <location>
        <begin position="36"/>
        <end position="159"/>
    </location>
</feature>
<dbReference type="InterPro" id="IPR000086">
    <property type="entry name" value="NUDIX_hydrolase_dom"/>
</dbReference>
<organism evidence="3 4">
    <name type="scientific">Gloeobacter morelensis MG652769</name>
    <dbReference type="NCBI Taxonomy" id="2781736"/>
    <lineage>
        <taxon>Bacteria</taxon>
        <taxon>Bacillati</taxon>
        <taxon>Cyanobacteriota</taxon>
        <taxon>Cyanophyceae</taxon>
        <taxon>Gloeobacterales</taxon>
        <taxon>Gloeobacteraceae</taxon>
        <taxon>Gloeobacter</taxon>
        <taxon>Gloeobacter morelensis</taxon>
    </lineage>
</organism>
<evidence type="ECO:0000256" key="1">
    <source>
        <dbReference type="SAM" id="MobiDB-lite"/>
    </source>
</evidence>
<dbReference type="Pfam" id="PF00293">
    <property type="entry name" value="NUDIX"/>
    <property type="match status" value="1"/>
</dbReference>
<dbReference type="Proteomes" id="UP001054846">
    <property type="component" value="Chromosome"/>
</dbReference>
<reference evidence="3 4" key="1">
    <citation type="journal article" date="2021" name="Genome Biol. Evol.">
        <title>Complete Genome Sequencing of a Novel Gloeobacter Species from a Waterfall Cave in Mexico.</title>
        <authorList>
            <person name="Saw J.H."/>
            <person name="Cardona T."/>
            <person name="Montejano G."/>
        </authorList>
    </citation>
    <scope>NUCLEOTIDE SEQUENCE [LARGE SCALE GENOMIC DNA]</scope>
    <source>
        <strain evidence="3">MG652769</strain>
    </source>
</reference>
<dbReference type="InterPro" id="IPR015797">
    <property type="entry name" value="NUDIX_hydrolase-like_dom_sf"/>
</dbReference>
<name>A0ABY3PIY0_9CYAN</name>
<accession>A0ABY3PIY0</accession>